<dbReference type="InterPro" id="IPR005835">
    <property type="entry name" value="NTP_transferase_dom"/>
</dbReference>
<dbReference type="PANTHER" id="PTHR43197:SF1">
    <property type="entry name" value="UTP--GLUCOSE-1-PHOSPHATE URIDYLYLTRANSFERASE"/>
    <property type="match status" value="1"/>
</dbReference>
<dbReference type="InterPro" id="IPR029044">
    <property type="entry name" value="Nucleotide-diphossugar_trans"/>
</dbReference>
<evidence type="ECO:0000313" key="8">
    <source>
        <dbReference type="Proteomes" id="UP000178774"/>
    </source>
</evidence>
<evidence type="ECO:0000259" key="6">
    <source>
        <dbReference type="Pfam" id="PF00483"/>
    </source>
</evidence>
<comment type="catalytic activity">
    <reaction evidence="5">
        <text>alpha-D-glucose 1-phosphate + UTP + H(+) = UDP-alpha-D-glucose + diphosphate</text>
        <dbReference type="Rhea" id="RHEA:19889"/>
        <dbReference type="ChEBI" id="CHEBI:15378"/>
        <dbReference type="ChEBI" id="CHEBI:33019"/>
        <dbReference type="ChEBI" id="CHEBI:46398"/>
        <dbReference type="ChEBI" id="CHEBI:58601"/>
        <dbReference type="ChEBI" id="CHEBI:58885"/>
        <dbReference type="EC" id="2.7.7.9"/>
    </reaction>
</comment>
<comment type="similarity">
    <text evidence="1">Belongs to the UDPGP type 2 family.</text>
</comment>
<dbReference type="Pfam" id="PF00483">
    <property type="entry name" value="NTP_transferase"/>
    <property type="match status" value="1"/>
</dbReference>
<reference evidence="7 8" key="1">
    <citation type="journal article" date="2016" name="Nat. Commun.">
        <title>Thousands of microbial genomes shed light on interconnected biogeochemical processes in an aquifer system.</title>
        <authorList>
            <person name="Anantharaman K."/>
            <person name="Brown C.T."/>
            <person name="Hug L.A."/>
            <person name="Sharon I."/>
            <person name="Castelle C.J."/>
            <person name="Probst A.J."/>
            <person name="Thomas B.C."/>
            <person name="Singh A."/>
            <person name="Wilkins M.J."/>
            <person name="Karaoz U."/>
            <person name="Brodie E.L."/>
            <person name="Williams K.H."/>
            <person name="Hubbard S.S."/>
            <person name="Banfield J.F."/>
        </authorList>
    </citation>
    <scope>NUCLEOTIDE SEQUENCE [LARGE SCALE GENOMIC DNA]</scope>
</reference>
<dbReference type="Gene3D" id="3.90.550.10">
    <property type="entry name" value="Spore Coat Polysaccharide Biosynthesis Protein SpsA, Chain A"/>
    <property type="match status" value="1"/>
</dbReference>
<accession>A0A1G2HTD4</accession>
<dbReference type="SUPFAM" id="SSF53448">
    <property type="entry name" value="Nucleotide-diphospho-sugar transferases"/>
    <property type="match status" value="1"/>
</dbReference>
<dbReference type="EC" id="2.7.7.9" evidence="2"/>
<feature type="domain" description="Nucleotidyl transferase" evidence="6">
    <location>
        <begin position="9"/>
        <end position="263"/>
    </location>
</feature>
<gene>
    <name evidence="7" type="ORF">A2822_00935</name>
</gene>
<keyword evidence="4" id="KW-0548">Nucleotidyltransferase</keyword>
<organism evidence="7 8">
    <name type="scientific">Candidatus Staskawiczbacteria bacterium RIFCSPHIGHO2_01_FULL_41_41</name>
    <dbReference type="NCBI Taxonomy" id="1802203"/>
    <lineage>
        <taxon>Bacteria</taxon>
        <taxon>Candidatus Staskawicziibacteriota</taxon>
    </lineage>
</organism>
<sequence>MDTQEIKKVIIPIAGLGTRFLPLSLAISKEFFPLVDRPIIQYVIEEAKKSGITEIIFVVSPKQKMILNYLKKDPELEKLLVKRKKDQQLKELKEFEAVLDGISFSFVSQKTPLGDGHSILQAVKLAAGQPVAVSFGDDVVDAAEPALLQLMNIFKTTNAPVIALKSLPKDSIPAYGNVAVEKIASNLYKIKKITEKPRPDQIQSNLVVVGKYILTPEVFEYLKKTRPSQKGEIILGEAFSKMLDDGLPIYGCEIKGEWLECGDKLKWLKSFIYMALKDERFGKELKEYLKNMKF</sequence>
<dbReference type="InterPro" id="IPR005771">
    <property type="entry name" value="GalU_uridylyltTrfase_bac/arc"/>
</dbReference>
<evidence type="ECO:0000256" key="3">
    <source>
        <dbReference type="ARBA" id="ARBA00022679"/>
    </source>
</evidence>
<dbReference type="GO" id="GO:0006011">
    <property type="term" value="P:UDP-alpha-D-glucose metabolic process"/>
    <property type="evidence" value="ECO:0007669"/>
    <property type="project" value="InterPro"/>
</dbReference>
<evidence type="ECO:0000256" key="4">
    <source>
        <dbReference type="ARBA" id="ARBA00022695"/>
    </source>
</evidence>
<name>A0A1G2HTD4_9BACT</name>
<dbReference type="PANTHER" id="PTHR43197">
    <property type="entry name" value="UTP--GLUCOSE-1-PHOSPHATE URIDYLYLTRANSFERASE"/>
    <property type="match status" value="1"/>
</dbReference>
<proteinExistence type="inferred from homology"/>
<evidence type="ECO:0000256" key="5">
    <source>
        <dbReference type="ARBA" id="ARBA00048128"/>
    </source>
</evidence>
<evidence type="ECO:0000313" key="7">
    <source>
        <dbReference type="EMBL" id="OGZ65806.1"/>
    </source>
</evidence>
<dbReference type="EMBL" id="MHOP01000013">
    <property type="protein sequence ID" value="OGZ65806.1"/>
    <property type="molecule type" value="Genomic_DNA"/>
</dbReference>
<evidence type="ECO:0000256" key="2">
    <source>
        <dbReference type="ARBA" id="ARBA00012415"/>
    </source>
</evidence>
<keyword evidence="3" id="KW-0808">Transferase</keyword>
<comment type="caution">
    <text evidence="7">The sequence shown here is derived from an EMBL/GenBank/DDBJ whole genome shotgun (WGS) entry which is preliminary data.</text>
</comment>
<dbReference type="AlphaFoldDB" id="A0A1G2HTD4"/>
<evidence type="ECO:0000256" key="1">
    <source>
        <dbReference type="ARBA" id="ARBA00006890"/>
    </source>
</evidence>
<dbReference type="GO" id="GO:0003983">
    <property type="term" value="F:UTP:glucose-1-phosphate uridylyltransferase activity"/>
    <property type="evidence" value="ECO:0007669"/>
    <property type="project" value="UniProtKB-EC"/>
</dbReference>
<protein>
    <recommendedName>
        <fullName evidence="2">UTP--glucose-1-phosphate uridylyltransferase</fullName>
        <ecNumber evidence="2">2.7.7.9</ecNumber>
    </recommendedName>
</protein>
<dbReference type="Proteomes" id="UP000178774">
    <property type="component" value="Unassembled WGS sequence"/>
</dbReference>